<dbReference type="OrthoDB" id="5231159at2759"/>
<keyword evidence="4" id="KW-0802">TPR repeat</keyword>
<keyword evidence="2" id="KW-0863">Zinc-finger</keyword>
<evidence type="ECO:0000259" key="5">
    <source>
        <dbReference type="Pfam" id="PF01753"/>
    </source>
</evidence>
<keyword evidence="7" id="KW-1185">Reference proteome</keyword>
<dbReference type="InterPro" id="IPR011990">
    <property type="entry name" value="TPR-like_helical_dom_sf"/>
</dbReference>
<organism evidence="6 7">
    <name type="scientific">Pleurotus eryngii</name>
    <name type="common">Boletus of the steppes</name>
    <dbReference type="NCBI Taxonomy" id="5323"/>
    <lineage>
        <taxon>Eukaryota</taxon>
        <taxon>Fungi</taxon>
        <taxon>Dikarya</taxon>
        <taxon>Basidiomycota</taxon>
        <taxon>Agaricomycotina</taxon>
        <taxon>Agaricomycetes</taxon>
        <taxon>Agaricomycetidae</taxon>
        <taxon>Agaricales</taxon>
        <taxon>Pleurotineae</taxon>
        <taxon>Pleurotaceae</taxon>
        <taxon>Pleurotus</taxon>
    </lineage>
</organism>
<evidence type="ECO:0000256" key="1">
    <source>
        <dbReference type="ARBA" id="ARBA00022723"/>
    </source>
</evidence>
<dbReference type="EMBL" id="MU154572">
    <property type="protein sequence ID" value="KAF9494463.1"/>
    <property type="molecule type" value="Genomic_DNA"/>
</dbReference>
<sequence>MSITAQVNPSVNAAVAAFEASDLNTQAYQAQRSGNLQEAERLYLLAIELKERSSGPNTMTVATSRGMLGEVYLKVGKIEEAEDNLKKAMAAISESGASSFNAAVTGENLAQLAEMEGEMGEAKALRLGGASNTMACANSECARQRLRIDVLKQCSNCKSVYYCSETCQVSSLLEYYTCFLFMRLKLTT</sequence>
<evidence type="ECO:0000256" key="2">
    <source>
        <dbReference type="ARBA" id="ARBA00022771"/>
    </source>
</evidence>
<keyword evidence="3" id="KW-0862">Zinc</keyword>
<evidence type="ECO:0000256" key="4">
    <source>
        <dbReference type="PROSITE-ProRule" id="PRU00339"/>
    </source>
</evidence>
<feature type="domain" description="MYND-type" evidence="5">
    <location>
        <begin position="141"/>
        <end position="170"/>
    </location>
</feature>
<accession>A0A9P5ZUC9</accession>
<dbReference type="Proteomes" id="UP000807025">
    <property type="component" value="Unassembled WGS sequence"/>
</dbReference>
<dbReference type="Gene3D" id="6.10.140.2220">
    <property type="match status" value="1"/>
</dbReference>
<dbReference type="InterPro" id="IPR019734">
    <property type="entry name" value="TPR_rpt"/>
</dbReference>
<comment type="caution">
    <text evidence="6">The sequence shown here is derived from an EMBL/GenBank/DDBJ whole genome shotgun (WGS) entry which is preliminary data.</text>
</comment>
<dbReference type="PROSITE" id="PS50005">
    <property type="entry name" value="TPR"/>
    <property type="match status" value="1"/>
</dbReference>
<name>A0A9P5ZUC9_PLEER</name>
<dbReference type="SUPFAM" id="SSF144232">
    <property type="entry name" value="HIT/MYND zinc finger-like"/>
    <property type="match status" value="1"/>
</dbReference>
<protein>
    <recommendedName>
        <fullName evidence="5">MYND-type domain-containing protein</fullName>
    </recommendedName>
</protein>
<reference evidence="6" key="1">
    <citation type="submission" date="2020-11" db="EMBL/GenBank/DDBJ databases">
        <authorList>
            <consortium name="DOE Joint Genome Institute"/>
            <person name="Ahrendt S."/>
            <person name="Riley R."/>
            <person name="Andreopoulos W."/>
            <person name="Labutti K."/>
            <person name="Pangilinan J."/>
            <person name="Ruiz-Duenas F.J."/>
            <person name="Barrasa J.M."/>
            <person name="Sanchez-Garcia M."/>
            <person name="Camarero S."/>
            <person name="Miyauchi S."/>
            <person name="Serrano A."/>
            <person name="Linde D."/>
            <person name="Babiker R."/>
            <person name="Drula E."/>
            <person name="Ayuso-Fernandez I."/>
            <person name="Pacheco R."/>
            <person name="Padilla G."/>
            <person name="Ferreira P."/>
            <person name="Barriuso J."/>
            <person name="Kellner H."/>
            <person name="Castanera R."/>
            <person name="Alfaro M."/>
            <person name="Ramirez L."/>
            <person name="Pisabarro A.G."/>
            <person name="Kuo A."/>
            <person name="Tritt A."/>
            <person name="Lipzen A."/>
            <person name="He G."/>
            <person name="Yan M."/>
            <person name="Ng V."/>
            <person name="Cullen D."/>
            <person name="Martin F."/>
            <person name="Rosso M.-N."/>
            <person name="Henrissat B."/>
            <person name="Hibbett D."/>
            <person name="Martinez A.T."/>
            <person name="Grigoriev I.V."/>
        </authorList>
    </citation>
    <scope>NUCLEOTIDE SEQUENCE</scope>
    <source>
        <strain evidence="6">ATCC 90797</strain>
    </source>
</reference>
<dbReference type="Pfam" id="PF13424">
    <property type="entry name" value="TPR_12"/>
    <property type="match status" value="1"/>
</dbReference>
<dbReference type="SUPFAM" id="SSF48452">
    <property type="entry name" value="TPR-like"/>
    <property type="match status" value="1"/>
</dbReference>
<dbReference type="GO" id="GO:0008270">
    <property type="term" value="F:zinc ion binding"/>
    <property type="evidence" value="ECO:0007669"/>
    <property type="project" value="UniProtKB-KW"/>
</dbReference>
<dbReference type="InterPro" id="IPR002893">
    <property type="entry name" value="Znf_MYND"/>
</dbReference>
<dbReference type="SMART" id="SM00028">
    <property type="entry name" value="TPR"/>
    <property type="match status" value="2"/>
</dbReference>
<dbReference type="Pfam" id="PF01753">
    <property type="entry name" value="zf-MYND"/>
    <property type="match status" value="1"/>
</dbReference>
<dbReference type="Gene3D" id="1.25.40.10">
    <property type="entry name" value="Tetratricopeptide repeat domain"/>
    <property type="match status" value="1"/>
</dbReference>
<evidence type="ECO:0000313" key="7">
    <source>
        <dbReference type="Proteomes" id="UP000807025"/>
    </source>
</evidence>
<proteinExistence type="predicted"/>
<gene>
    <name evidence="6" type="ORF">BDN71DRAFT_980082</name>
</gene>
<evidence type="ECO:0000256" key="3">
    <source>
        <dbReference type="ARBA" id="ARBA00022833"/>
    </source>
</evidence>
<feature type="repeat" description="TPR" evidence="4">
    <location>
        <begin position="62"/>
        <end position="95"/>
    </location>
</feature>
<evidence type="ECO:0000313" key="6">
    <source>
        <dbReference type="EMBL" id="KAF9494463.1"/>
    </source>
</evidence>
<keyword evidence="1" id="KW-0479">Metal-binding</keyword>
<dbReference type="AlphaFoldDB" id="A0A9P5ZUC9"/>